<dbReference type="EMBL" id="JAPQKR010000014">
    <property type="protein sequence ID" value="KAJ5197923.1"/>
    <property type="molecule type" value="Genomic_DNA"/>
</dbReference>
<keyword evidence="3" id="KW-1185">Reference proteome</keyword>
<dbReference type="OrthoDB" id="2537141at2759"/>
<name>A0A9W9JJ64_9EURO</name>
<evidence type="ECO:0000313" key="2">
    <source>
        <dbReference type="EMBL" id="KAJ5197923.1"/>
    </source>
</evidence>
<dbReference type="Proteomes" id="UP001150904">
    <property type="component" value="Unassembled WGS sequence"/>
</dbReference>
<sequence length="550" mass="61144">MAPGLPWPRFSKPKRRSPTRDEHPRDQPPVTEPGNEYERKPRYKTRKDRYEYKTTGSSNKKPSNADKHKTKRQRRSRKQTMNDGFHASNVARNRLTLGIFNRGRASYPVKLGDVYNFPLSETNLLSPKGARNTLEPIAALNQPSKQKEASCVQELFNCQNNDIPEQRDVGATDAGPRGPMRYLGGRKWVDVTSPHYGLSSSKISGLDALKELSIDGDAKRGPDHQIAVAVHGSQSATPFTWSESDWAMASLDPVMEDPLLNILQVGIFSTPQPGPDRCDDSKYYYTLQDLKKLMDARKATWQAKACDIQAAFRRASSLNLPPEPPAQTPDILKSGVSRGSISSLNITPGERKGSLALRKSPEQDVFCGWQYQRDCNDRAPDNLSPYEIPHVAHPDMSDDVFFRAVHAEFCAIMKPSSGDLTPSRQSPEGHHAPQKVFVYQHADVCSLPPARQAISHYGPIDPLLYEDIGSGIPHSTSHPTHCHDAQAGLVKCSSSGQLLPMLPTSEVCTEQIPDYAREIRSRQPLFSSAGPPVQSHAALPPGFWRQNKLY</sequence>
<organism evidence="2 3">
    <name type="scientific">Penicillium cinerascens</name>
    <dbReference type="NCBI Taxonomy" id="70096"/>
    <lineage>
        <taxon>Eukaryota</taxon>
        <taxon>Fungi</taxon>
        <taxon>Dikarya</taxon>
        <taxon>Ascomycota</taxon>
        <taxon>Pezizomycotina</taxon>
        <taxon>Eurotiomycetes</taxon>
        <taxon>Eurotiomycetidae</taxon>
        <taxon>Eurotiales</taxon>
        <taxon>Aspergillaceae</taxon>
        <taxon>Penicillium</taxon>
    </lineage>
</organism>
<comment type="caution">
    <text evidence="2">The sequence shown here is derived from an EMBL/GenBank/DDBJ whole genome shotgun (WGS) entry which is preliminary data.</text>
</comment>
<feature type="compositionally biased region" description="Basic residues" evidence="1">
    <location>
        <begin position="68"/>
        <end position="78"/>
    </location>
</feature>
<feature type="region of interest" description="Disordered" evidence="1">
    <location>
        <begin position="1"/>
        <end position="88"/>
    </location>
</feature>
<proteinExistence type="predicted"/>
<reference evidence="2" key="1">
    <citation type="submission" date="2022-12" db="EMBL/GenBank/DDBJ databases">
        <authorList>
            <person name="Petersen C."/>
        </authorList>
    </citation>
    <scope>NUCLEOTIDE SEQUENCE</scope>
    <source>
        <strain evidence="2">IBT 15544</strain>
    </source>
</reference>
<reference evidence="2" key="2">
    <citation type="journal article" date="2023" name="IMA Fungus">
        <title>Comparative genomic study of the Penicillium genus elucidates a diverse pangenome and 15 lateral gene transfer events.</title>
        <authorList>
            <person name="Petersen C."/>
            <person name="Sorensen T."/>
            <person name="Nielsen M.R."/>
            <person name="Sondergaard T.E."/>
            <person name="Sorensen J.L."/>
            <person name="Fitzpatrick D.A."/>
            <person name="Frisvad J.C."/>
            <person name="Nielsen K.L."/>
        </authorList>
    </citation>
    <scope>NUCLEOTIDE SEQUENCE</scope>
    <source>
        <strain evidence="2">IBT 15544</strain>
    </source>
</reference>
<evidence type="ECO:0000313" key="3">
    <source>
        <dbReference type="Proteomes" id="UP001150904"/>
    </source>
</evidence>
<evidence type="ECO:0000256" key="1">
    <source>
        <dbReference type="SAM" id="MobiDB-lite"/>
    </source>
</evidence>
<dbReference type="RefSeq" id="XP_058306351.1">
    <property type="nucleotide sequence ID" value="XM_058454102.1"/>
</dbReference>
<gene>
    <name evidence="2" type="ORF">N7498_007040</name>
</gene>
<accession>A0A9W9JJ64</accession>
<dbReference type="AlphaFoldDB" id="A0A9W9JJ64"/>
<protein>
    <submittedName>
        <fullName evidence="2">Uncharacterized protein</fullName>
    </submittedName>
</protein>
<dbReference type="GeneID" id="83181403"/>